<dbReference type="OrthoDB" id="7656008at2"/>
<feature type="domain" description="ParB-like N-terminal" evidence="2">
    <location>
        <begin position="72"/>
        <end position="176"/>
    </location>
</feature>
<dbReference type="RefSeq" id="WP_093254253.1">
    <property type="nucleotide sequence ID" value="NZ_FNQM01000008.1"/>
</dbReference>
<dbReference type="GO" id="GO:0005694">
    <property type="term" value="C:chromosome"/>
    <property type="evidence" value="ECO:0007669"/>
    <property type="project" value="TreeGrafter"/>
</dbReference>
<accession>A0A1H4CWQ7</accession>
<dbReference type="EMBL" id="FNQM01000008">
    <property type="protein sequence ID" value="SEA64794.1"/>
    <property type="molecule type" value="Genomic_DNA"/>
</dbReference>
<proteinExistence type="predicted"/>
<protein>
    <submittedName>
        <fullName evidence="3">Chromosome partitioning protein, ParB family</fullName>
    </submittedName>
</protein>
<sequence>MSRRRAFDVEAPAAEPDAATPPPARRGPMAAAVRETAASLSDRAAREAAIRAENDALAAAHVAAKRAGLLLEAVDPDAIDEGWLIRDRAPVRDEDIEALKASIREIGLSNPIRLARIGDGQGAAPGPRRFALVQGWRRLAAWRELRAEGPGFERIPAAIGPADREDAAALASAYRRMVDENLMRRDVSFAEMARLARAYADAHLGGDADAAVAELFRSAAPQKRSYIRNFVEVMDAVGDALAHPAALPRAVGVALRNRMREAPETAEAVRIALAAQPDRSETLEVALLRAVADPALPLPTAERPDPLSALLRGALLAGAQTEAGRDDALSALDAAAAGGGALRSAPRSAAGPTVRARAERMGVEAAARGDRVTIRFAGARSWSEPELRVALAAFLRELDG</sequence>
<dbReference type="PANTHER" id="PTHR33375">
    <property type="entry name" value="CHROMOSOME-PARTITIONING PROTEIN PARB-RELATED"/>
    <property type="match status" value="1"/>
</dbReference>
<reference evidence="3 4" key="1">
    <citation type="submission" date="2016-10" db="EMBL/GenBank/DDBJ databases">
        <authorList>
            <person name="de Groot N.N."/>
        </authorList>
    </citation>
    <scope>NUCLEOTIDE SEQUENCE [LARGE SCALE GENOMIC DNA]</scope>
    <source>
        <strain evidence="3 4">DSM 15345</strain>
    </source>
</reference>
<dbReference type="InterPro" id="IPR036086">
    <property type="entry name" value="ParB/Sulfiredoxin_sf"/>
</dbReference>
<evidence type="ECO:0000313" key="4">
    <source>
        <dbReference type="Proteomes" id="UP000198703"/>
    </source>
</evidence>
<feature type="region of interest" description="Disordered" evidence="1">
    <location>
        <begin position="1"/>
        <end position="29"/>
    </location>
</feature>
<keyword evidence="4" id="KW-1185">Reference proteome</keyword>
<dbReference type="SMART" id="SM00470">
    <property type="entry name" value="ParB"/>
    <property type="match status" value="1"/>
</dbReference>
<gene>
    <name evidence="3" type="ORF">SAMN05444370_10878</name>
</gene>
<dbReference type="Pfam" id="PF02195">
    <property type="entry name" value="ParB_N"/>
    <property type="match status" value="1"/>
</dbReference>
<dbReference type="GO" id="GO:0007059">
    <property type="term" value="P:chromosome segregation"/>
    <property type="evidence" value="ECO:0007669"/>
    <property type="project" value="TreeGrafter"/>
</dbReference>
<name>A0A1H4CWQ7_9RHOB</name>
<dbReference type="SUPFAM" id="SSF110849">
    <property type="entry name" value="ParB/Sulfiredoxin"/>
    <property type="match status" value="1"/>
</dbReference>
<dbReference type="AlphaFoldDB" id="A0A1H4CWQ7"/>
<dbReference type="InterPro" id="IPR050336">
    <property type="entry name" value="Chromosome_partition/occlusion"/>
</dbReference>
<dbReference type="Proteomes" id="UP000198703">
    <property type="component" value="Unassembled WGS sequence"/>
</dbReference>
<dbReference type="PANTHER" id="PTHR33375:SF1">
    <property type="entry name" value="CHROMOSOME-PARTITIONING PROTEIN PARB-RELATED"/>
    <property type="match status" value="1"/>
</dbReference>
<dbReference type="STRING" id="89524.SAMN05444370_10878"/>
<organism evidence="3 4">
    <name type="scientific">Rubrimonas cliftonensis</name>
    <dbReference type="NCBI Taxonomy" id="89524"/>
    <lineage>
        <taxon>Bacteria</taxon>
        <taxon>Pseudomonadati</taxon>
        <taxon>Pseudomonadota</taxon>
        <taxon>Alphaproteobacteria</taxon>
        <taxon>Rhodobacterales</taxon>
        <taxon>Paracoccaceae</taxon>
        <taxon>Rubrimonas</taxon>
    </lineage>
</organism>
<dbReference type="InterPro" id="IPR003115">
    <property type="entry name" value="ParB_N"/>
</dbReference>
<evidence type="ECO:0000313" key="3">
    <source>
        <dbReference type="EMBL" id="SEA64794.1"/>
    </source>
</evidence>
<evidence type="ECO:0000256" key="1">
    <source>
        <dbReference type="SAM" id="MobiDB-lite"/>
    </source>
</evidence>
<dbReference type="Gene3D" id="3.90.1530.30">
    <property type="match status" value="1"/>
</dbReference>
<evidence type="ECO:0000259" key="2">
    <source>
        <dbReference type="SMART" id="SM00470"/>
    </source>
</evidence>